<evidence type="ECO:0000256" key="2">
    <source>
        <dbReference type="ARBA" id="ARBA00022490"/>
    </source>
</evidence>
<evidence type="ECO:0000256" key="6">
    <source>
        <dbReference type="ARBA" id="ARBA00023209"/>
    </source>
</evidence>
<dbReference type="Proteomes" id="UP000718793">
    <property type="component" value="Unassembled WGS sequence"/>
</dbReference>
<accession>A0ABS6DPK1</accession>
<name>A0ABS6DPK1_9MOLU</name>
<keyword evidence="2 10" id="KW-0963">Cytoplasm</keyword>
<dbReference type="EC" id="2.3.1.274" evidence="8 10"/>
<keyword evidence="7 10" id="KW-1208">Phospholipid metabolism</keyword>
<comment type="subcellular location">
    <subcellularLocation>
        <location evidence="10">Cytoplasm</location>
    </subcellularLocation>
    <text evidence="10">Associated with the membrane possibly through PlsY.</text>
</comment>
<organism evidence="11 12">
    <name type="scientific">Mycoplasma zalophi</name>
    <dbReference type="NCBI Taxonomy" id="191287"/>
    <lineage>
        <taxon>Bacteria</taxon>
        <taxon>Bacillati</taxon>
        <taxon>Mycoplasmatota</taxon>
        <taxon>Mollicutes</taxon>
        <taxon>Mycoplasmataceae</taxon>
        <taxon>Mycoplasma</taxon>
    </lineage>
</organism>
<evidence type="ECO:0000256" key="7">
    <source>
        <dbReference type="ARBA" id="ARBA00023264"/>
    </source>
</evidence>
<comment type="pathway">
    <text evidence="10">Lipid metabolism; phospholipid metabolism.</text>
</comment>
<dbReference type="PIRSF" id="PIRSF002465">
    <property type="entry name" value="Phsphlp_syn_PlsX"/>
    <property type="match status" value="1"/>
</dbReference>
<evidence type="ECO:0000256" key="10">
    <source>
        <dbReference type="HAMAP-Rule" id="MF_00019"/>
    </source>
</evidence>
<comment type="similarity">
    <text evidence="10">Belongs to the PlsX family.</text>
</comment>
<keyword evidence="3 10" id="KW-0444">Lipid biosynthesis</keyword>
<dbReference type="PANTHER" id="PTHR30100">
    <property type="entry name" value="FATTY ACID/PHOSPHOLIPID SYNTHESIS PROTEIN PLSX"/>
    <property type="match status" value="1"/>
</dbReference>
<comment type="caution">
    <text evidence="11">The sequence shown here is derived from an EMBL/GenBank/DDBJ whole genome shotgun (WGS) entry which is preliminary data.</text>
</comment>
<dbReference type="InterPro" id="IPR012281">
    <property type="entry name" value="Phospholipid_synth_PlsX-like"/>
</dbReference>
<dbReference type="EMBL" id="JAHMHH010000001">
    <property type="protein sequence ID" value="MBU4692091.1"/>
    <property type="molecule type" value="Genomic_DNA"/>
</dbReference>
<evidence type="ECO:0000256" key="3">
    <source>
        <dbReference type="ARBA" id="ARBA00022516"/>
    </source>
</evidence>
<comment type="catalytic activity">
    <reaction evidence="1 10">
        <text>a fatty acyl-[ACP] + phosphate = an acyl phosphate + holo-[ACP]</text>
        <dbReference type="Rhea" id="RHEA:42292"/>
        <dbReference type="Rhea" id="RHEA-COMP:9685"/>
        <dbReference type="Rhea" id="RHEA-COMP:14125"/>
        <dbReference type="ChEBI" id="CHEBI:43474"/>
        <dbReference type="ChEBI" id="CHEBI:59918"/>
        <dbReference type="ChEBI" id="CHEBI:64479"/>
        <dbReference type="ChEBI" id="CHEBI:138651"/>
        <dbReference type="EC" id="2.3.1.274"/>
    </reaction>
</comment>
<evidence type="ECO:0000256" key="9">
    <source>
        <dbReference type="ARBA" id="ARBA00046608"/>
    </source>
</evidence>
<gene>
    <name evidence="10 11" type="primary">plsX</name>
    <name evidence="11" type="ORF">KQ875_00565</name>
</gene>
<comment type="function">
    <text evidence="10">Catalyzes the reversible formation of acyl-phosphate (acyl-PO(4)) from acyl-[acyl-carrier-protein] (acyl-ACP). This enzyme utilizes acyl-ACP as fatty acyl donor, but not acyl-CoA.</text>
</comment>
<evidence type="ECO:0000313" key="11">
    <source>
        <dbReference type="EMBL" id="MBU4692091.1"/>
    </source>
</evidence>
<dbReference type="NCBIfam" id="TIGR00182">
    <property type="entry name" value="plsX"/>
    <property type="match status" value="1"/>
</dbReference>
<keyword evidence="4 10" id="KW-0808">Transferase</keyword>
<keyword evidence="12" id="KW-1185">Reference proteome</keyword>
<comment type="subunit">
    <text evidence="9 10">Homodimer. Probably interacts with PlsY.</text>
</comment>
<dbReference type="RefSeq" id="WP_216488374.1">
    <property type="nucleotide sequence ID" value="NZ_JAHMHH010000001.1"/>
</dbReference>
<dbReference type="HAMAP" id="MF_00019">
    <property type="entry name" value="PlsX"/>
    <property type="match status" value="1"/>
</dbReference>
<reference evidence="11" key="1">
    <citation type="submission" date="2021-06" db="EMBL/GenBank/DDBJ databases">
        <title>Novel Mycoplasma species detected in California sea lions (Zalophus californianus) from the USA.</title>
        <authorList>
            <person name="Volokhov D.V."/>
            <person name="Furtak V.A."/>
            <person name="Zagorodnyaya T.A."/>
        </authorList>
    </citation>
    <scope>NUCLEOTIDE SEQUENCE [LARGE SCALE GENOMIC DNA]</scope>
    <source>
        <strain evidence="11">CSL 5346</strain>
    </source>
</reference>
<protein>
    <recommendedName>
        <fullName evidence="8 10">Phosphate acyltransferase</fullName>
        <ecNumber evidence="8 10">2.3.1.274</ecNumber>
    </recommendedName>
    <alternativeName>
        <fullName evidence="10">Acyl-ACP phosphotransacylase</fullName>
    </alternativeName>
    <alternativeName>
        <fullName evidence="10">Acyl-[acyl-carrier-protein]--phosphate acyltransferase</fullName>
    </alternativeName>
    <alternativeName>
        <fullName evidence="10">Phosphate-acyl-ACP acyltransferase</fullName>
    </alternativeName>
</protein>
<evidence type="ECO:0000256" key="4">
    <source>
        <dbReference type="ARBA" id="ARBA00022679"/>
    </source>
</evidence>
<dbReference type="GO" id="GO:0016746">
    <property type="term" value="F:acyltransferase activity"/>
    <property type="evidence" value="ECO:0007669"/>
    <property type="project" value="UniProtKB-KW"/>
</dbReference>
<sequence>MKKIVVDTLNNDNGSKYAIKASYKWALENPDYTLILFGNNKDLQELNINLPKNVIFNHSPFIVTKTQNLREILKNPSSMLEATEFTKANDVDALLSSGDSGSLVTITTLKLQRLQGVSRPAFMPLMPKKNGGQFLLLDVGANIETKTEYLVQWSKIATIFYKSLFNKNNPQLALLNIGTEDYKGQTIQQEAHYILKNNKNLFQYAGFIEPNQILNGNVDIVVSDGYAGNILLKSMEGAFSTFFILLKDAFLASWINKLAALLLKKELRKIKNKFDYKQVGAATIIGFNKIVAKAHGRSDENAFYGALNQLKQIIEAQTIEKIQVHLSEIEENNE</sequence>
<dbReference type="Pfam" id="PF02504">
    <property type="entry name" value="FA_synthesis"/>
    <property type="match status" value="1"/>
</dbReference>
<keyword evidence="11" id="KW-0012">Acyltransferase</keyword>
<dbReference type="InterPro" id="IPR003664">
    <property type="entry name" value="FA_synthesis"/>
</dbReference>
<evidence type="ECO:0000256" key="8">
    <source>
        <dbReference type="ARBA" id="ARBA00024069"/>
    </source>
</evidence>
<evidence type="ECO:0000256" key="5">
    <source>
        <dbReference type="ARBA" id="ARBA00023098"/>
    </source>
</evidence>
<keyword evidence="6 10" id="KW-0594">Phospholipid biosynthesis</keyword>
<evidence type="ECO:0000256" key="1">
    <source>
        <dbReference type="ARBA" id="ARBA00001232"/>
    </source>
</evidence>
<keyword evidence="5 10" id="KW-0443">Lipid metabolism</keyword>
<evidence type="ECO:0000313" key="12">
    <source>
        <dbReference type="Proteomes" id="UP000718793"/>
    </source>
</evidence>
<proteinExistence type="inferred from homology"/>
<dbReference type="PANTHER" id="PTHR30100:SF1">
    <property type="entry name" value="PHOSPHATE ACYLTRANSFERASE"/>
    <property type="match status" value="1"/>
</dbReference>